<evidence type="ECO:0000313" key="2">
    <source>
        <dbReference type="Proteomes" id="UP000183496"/>
    </source>
</evidence>
<dbReference type="InterPro" id="IPR014942">
    <property type="entry name" value="AbiEii"/>
</dbReference>
<proteinExistence type="predicted"/>
<keyword evidence="2" id="KW-1185">Reference proteome</keyword>
<keyword evidence="1" id="KW-0808">Transferase</keyword>
<dbReference type="GO" id="GO:0016740">
    <property type="term" value="F:transferase activity"/>
    <property type="evidence" value="ECO:0007669"/>
    <property type="project" value="UniProtKB-KW"/>
</dbReference>
<name>A0AAJ4W4Y1_MYRPR</name>
<protein>
    <submittedName>
        <fullName evidence="1">Nucleotidyl transferase AbiEii toxin, Type IV TA system</fullName>
    </submittedName>
</protein>
<dbReference type="RefSeq" id="WP_254777754.1">
    <property type="nucleotide sequence ID" value="NZ_FOFY01000010.1"/>
</dbReference>
<gene>
    <name evidence="1" type="ORF">SAMN04488089_11025</name>
</gene>
<dbReference type="Pfam" id="PF08843">
    <property type="entry name" value="AbiEii"/>
    <property type="match status" value="1"/>
</dbReference>
<evidence type="ECO:0000313" key="1">
    <source>
        <dbReference type="EMBL" id="SER15538.1"/>
    </source>
</evidence>
<reference evidence="1 2" key="1">
    <citation type="submission" date="2016-10" db="EMBL/GenBank/DDBJ databases">
        <authorList>
            <person name="Varghese N."/>
            <person name="Submissions S."/>
        </authorList>
    </citation>
    <scope>NUCLEOTIDE SEQUENCE [LARGE SCALE GENOMIC DNA]</scope>
    <source>
        <strain evidence="2">DSM 19823 / KCTC 23066 / CCTCC M 208030 / D25</strain>
    </source>
</reference>
<accession>A0AAJ4W4Y1</accession>
<dbReference type="Proteomes" id="UP000183496">
    <property type="component" value="Unassembled WGS sequence"/>
</dbReference>
<dbReference type="EMBL" id="FOFY01000010">
    <property type="protein sequence ID" value="SER15538.1"/>
    <property type="molecule type" value="Genomic_DNA"/>
</dbReference>
<organism evidence="1 2">
    <name type="scientific">Myroides profundi</name>
    <dbReference type="NCBI Taxonomy" id="480520"/>
    <lineage>
        <taxon>Bacteria</taxon>
        <taxon>Pseudomonadati</taxon>
        <taxon>Bacteroidota</taxon>
        <taxon>Flavobacteriia</taxon>
        <taxon>Flavobacteriales</taxon>
        <taxon>Flavobacteriaceae</taxon>
        <taxon>Myroides</taxon>
    </lineage>
</organism>
<sequence>MLYYNTITNTLKEVLSILMKHPLFKDFRLVGGTALSLQVGHRMSIDIDLFTDNPYSTVDFD</sequence>
<dbReference type="AlphaFoldDB" id="A0AAJ4W4Y1"/>
<comment type="caution">
    <text evidence="1">The sequence shown here is derived from an EMBL/GenBank/DDBJ whole genome shotgun (WGS) entry which is preliminary data.</text>
</comment>